<name>A0A2K9J097_9BACI</name>
<sequence length="35" mass="4223">MKKLIRKLIKYGPVIYPVVKKYLDKRKSTKTYHGE</sequence>
<accession>A0A2K9J097</accession>
<organism evidence="1 2">
    <name type="scientific">Virgibacillus dokdonensis</name>
    <dbReference type="NCBI Taxonomy" id="302167"/>
    <lineage>
        <taxon>Bacteria</taxon>
        <taxon>Bacillati</taxon>
        <taxon>Bacillota</taxon>
        <taxon>Bacilli</taxon>
        <taxon>Bacillales</taxon>
        <taxon>Bacillaceae</taxon>
        <taxon>Virgibacillus</taxon>
    </lineage>
</organism>
<dbReference type="AlphaFoldDB" id="A0A2K9J097"/>
<evidence type="ECO:0000313" key="2">
    <source>
        <dbReference type="Proteomes" id="UP000234237"/>
    </source>
</evidence>
<evidence type="ECO:0000313" key="1">
    <source>
        <dbReference type="EMBL" id="AUJ23421.1"/>
    </source>
</evidence>
<protein>
    <submittedName>
        <fullName evidence="1">Uncharacterized protein</fullName>
    </submittedName>
</protein>
<dbReference type="STRING" id="302167.GCA_900166595_03186"/>
<dbReference type="EMBL" id="CP018622">
    <property type="protein sequence ID" value="AUJ23421.1"/>
    <property type="molecule type" value="Genomic_DNA"/>
</dbReference>
<dbReference type="Proteomes" id="UP000234237">
    <property type="component" value="Chromosome"/>
</dbReference>
<reference evidence="2" key="1">
    <citation type="submission" date="2016-11" db="EMBL/GenBank/DDBJ databases">
        <title>Complete genome sequence of Virgibacillus pantothenticus 21D, a halophilic bacterium isolated from the deep hypersaline anoxic basin Discovery in the Mediterranean Sea.</title>
        <authorList>
            <person name="Zeaiter Z."/>
            <person name="Booth J.M."/>
            <person name="Prosdocimi E.M."/>
            <person name="Mapelli F."/>
            <person name="Fusi M."/>
            <person name="Daffonchio D."/>
            <person name="Borin S."/>
            <person name="Crotti E."/>
        </authorList>
    </citation>
    <scope>NUCLEOTIDE SEQUENCE [LARGE SCALE GENOMIC DNA]</scope>
    <source>
        <strain evidence="2">21D</strain>
    </source>
</reference>
<gene>
    <name evidence="1" type="ORF">A21D_00308</name>
</gene>
<proteinExistence type="predicted"/>
<dbReference type="KEGG" id="vpn:A21D_00308"/>